<dbReference type="SUPFAM" id="SSF55136">
    <property type="entry name" value="Probable bacterial effector-binding domain"/>
    <property type="match status" value="1"/>
</dbReference>
<gene>
    <name evidence="2" type="ORF">FCK90_00815</name>
</gene>
<dbReference type="Proteomes" id="UP000325957">
    <property type="component" value="Unassembled WGS sequence"/>
</dbReference>
<feature type="domain" description="AraC effector-binding" evidence="1">
    <location>
        <begin position="25"/>
        <end position="168"/>
    </location>
</feature>
<protein>
    <submittedName>
        <fullName evidence="2">GyrI-like domain-containing protein</fullName>
    </submittedName>
</protein>
<dbReference type="AlphaFoldDB" id="A0A5J5L3Q9"/>
<organism evidence="2 3">
    <name type="scientific">Kocuria coralli</name>
    <dbReference type="NCBI Taxonomy" id="1461025"/>
    <lineage>
        <taxon>Bacteria</taxon>
        <taxon>Bacillati</taxon>
        <taxon>Actinomycetota</taxon>
        <taxon>Actinomycetes</taxon>
        <taxon>Micrococcales</taxon>
        <taxon>Micrococcaceae</taxon>
        <taxon>Kocuria</taxon>
    </lineage>
</organism>
<dbReference type="SMART" id="SM00871">
    <property type="entry name" value="AraC_E_bind"/>
    <property type="match status" value="1"/>
</dbReference>
<accession>A0A5J5L3Q9</accession>
<keyword evidence="3" id="KW-1185">Reference proteome</keyword>
<dbReference type="RefSeq" id="WP_158032409.1">
    <property type="nucleotide sequence ID" value="NZ_ML708610.1"/>
</dbReference>
<evidence type="ECO:0000259" key="1">
    <source>
        <dbReference type="SMART" id="SM00871"/>
    </source>
</evidence>
<dbReference type="Gene3D" id="3.20.80.10">
    <property type="entry name" value="Regulatory factor, effector binding domain"/>
    <property type="match status" value="1"/>
</dbReference>
<dbReference type="EMBL" id="SZWF01000001">
    <property type="protein sequence ID" value="KAA9395601.1"/>
    <property type="molecule type" value="Genomic_DNA"/>
</dbReference>
<reference evidence="2 3" key="1">
    <citation type="submission" date="2019-05" db="EMBL/GenBank/DDBJ databases">
        <title>Kocuria coralli sp. nov., a novel actinobacterium isolated from coral reef seawater.</title>
        <authorList>
            <person name="Li J."/>
        </authorList>
    </citation>
    <scope>NUCLEOTIDE SEQUENCE [LARGE SCALE GENOMIC DNA]</scope>
    <source>
        <strain evidence="2 3">SCSIO 13007</strain>
    </source>
</reference>
<dbReference type="OrthoDB" id="795001at2"/>
<evidence type="ECO:0000313" key="3">
    <source>
        <dbReference type="Proteomes" id="UP000325957"/>
    </source>
</evidence>
<dbReference type="InterPro" id="IPR010499">
    <property type="entry name" value="AraC_E-bd"/>
</dbReference>
<evidence type="ECO:0000313" key="2">
    <source>
        <dbReference type="EMBL" id="KAA9395601.1"/>
    </source>
</evidence>
<comment type="caution">
    <text evidence="2">The sequence shown here is derived from an EMBL/GenBank/DDBJ whole genome shotgun (WGS) entry which is preliminary data.</text>
</comment>
<dbReference type="InterPro" id="IPR011256">
    <property type="entry name" value="Reg_factor_effector_dom_sf"/>
</dbReference>
<dbReference type="Pfam" id="PF06445">
    <property type="entry name" value="GyrI-like"/>
    <property type="match status" value="1"/>
</dbReference>
<proteinExistence type="predicted"/>
<dbReference type="InterPro" id="IPR029442">
    <property type="entry name" value="GyrI-like"/>
</dbReference>
<name>A0A5J5L3Q9_9MICC</name>
<sequence>MSQPSAPEASSPEPFDGLVVFDAPETPTVVARQANLPMTDMAPFYDSTFTALFPALAAEGVAPTGAAFGLYTSVPSETVDLEAGVPVDRAPENLPDGLLVSALPAGKIAATTYVGPYDGLGTAWGTFMEQVAAAGHTAAIPFWEVYVTEPSPDSDPTTLRTDLYTLLEP</sequence>